<dbReference type="AlphaFoldDB" id="A0A0G2I5G8"/>
<evidence type="ECO:0000313" key="2">
    <source>
        <dbReference type="Proteomes" id="UP000034164"/>
    </source>
</evidence>
<sequence length="73" mass="8068">MDIEADSACITLPNQLRRHLGSIETRGPIVCTLYRSGDCSQDSTLRDIYDGDDNLFASGVGRNAESVRCQFRS</sequence>
<proteinExistence type="predicted"/>
<gene>
    <name evidence="1" type="ORF">EMCG_08707</name>
</gene>
<comment type="caution">
    <text evidence="1">The sequence shown here is derived from an EMBL/GenBank/DDBJ whole genome shotgun (WGS) entry which is preliminary data.</text>
</comment>
<evidence type="ECO:0000313" key="1">
    <source>
        <dbReference type="EMBL" id="KKZ65475.1"/>
    </source>
</evidence>
<dbReference type="Proteomes" id="UP000034164">
    <property type="component" value="Unassembled WGS sequence"/>
</dbReference>
<reference evidence="2" key="1">
    <citation type="journal article" date="2015" name="PLoS Genet.">
        <title>The dynamic genome and transcriptome of the human fungal pathogen Blastomyces and close relative Emmonsia.</title>
        <authorList>
            <person name="Munoz J.F."/>
            <person name="Gauthier G.M."/>
            <person name="Desjardins C.A."/>
            <person name="Gallo J.E."/>
            <person name="Holder J."/>
            <person name="Sullivan T.D."/>
            <person name="Marty A.J."/>
            <person name="Carmen J.C."/>
            <person name="Chen Z."/>
            <person name="Ding L."/>
            <person name="Gujja S."/>
            <person name="Magrini V."/>
            <person name="Misas E."/>
            <person name="Mitreva M."/>
            <person name="Priest M."/>
            <person name="Saif S."/>
            <person name="Whiston E.A."/>
            <person name="Young S."/>
            <person name="Zeng Q."/>
            <person name="Goldman W.E."/>
            <person name="Mardis E.R."/>
            <person name="Taylor J.W."/>
            <person name="McEwen J.G."/>
            <person name="Clay O.K."/>
            <person name="Klein B.S."/>
            <person name="Cuomo C.A."/>
        </authorList>
    </citation>
    <scope>NUCLEOTIDE SEQUENCE [LARGE SCALE GENOMIC DNA]</scope>
    <source>
        <strain evidence="2">UAMH 3008</strain>
    </source>
</reference>
<accession>A0A0G2I5G8</accession>
<dbReference type="EMBL" id="LCZI01000638">
    <property type="protein sequence ID" value="KKZ65475.1"/>
    <property type="molecule type" value="Genomic_DNA"/>
</dbReference>
<dbReference type="VEuPathDB" id="FungiDB:EMCG_08707"/>
<name>A0A0G2I5G8_9EURO</name>
<protein>
    <submittedName>
        <fullName evidence="1">Uncharacterized protein</fullName>
    </submittedName>
</protein>
<organism evidence="1 2">
    <name type="scientific">[Emmonsia] crescens</name>
    <dbReference type="NCBI Taxonomy" id="73230"/>
    <lineage>
        <taxon>Eukaryota</taxon>
        <taxon>Fungi</taxon>
        <taxon>Dikarya</taxon>
        <taxon>Ascomycota</taxon>
        <taxon>Pezizomycotina</taxon>
        <taxon>Eurotiomycetes</taxon>
        <taxon>Eurotiomycetidae</taxon>
        <taxon>Onygenales</taxon>
        <taxon>Ajellomycetaceae</taxon>
        <taxon>Emergomyces</taxon>
    </lineage>
</organism>